<reference evidence="10" key="1">
    <citation type="journal article" date="2019" name="Toxins">
        <title>Missiles of mass disruption: composition and glandular origin of venom used as a projectile defensive weapon by the assassin bug Platymeris rhadamanthus.</title>
        <authorList>
            <person name="Walker A.A."/>
            <person name="Robinson S.D."/>
            <person name="Undheim E.A.B."/>
            <person name="Jin J."/>
            <person name="Han X."/>
            <person name="Fry B.G."/>
            <person name="Vetter I."/>
            <person name="King G.F."/>
        </authorList>
    </citation>
    <scope>NUCLEOTIDE SEQUENCE</scope>
    <source>
        <tissue evidence="10">Venom glands</tissue>
    </source>
</reference>
<evidence type="ECO:0000259" key="9">
    <source>
        <dbReference type="PROSITE" id="PS00128"/>
    </source>
</evidence>
<dbReference type="InterPro" id="IPR019799">
    <property type="entry name" value="Glyco_hydro_22_CS"/>
</dbReference>
<keyword evidence="4" id="KW-0929">Antimicrobial</keyword>
<dbReference type="EC" id="3.2.1.17" evidence="3"/>
<evidence type="ECO:0000256" key="4">
    <source>
        <dbReference type="ARBA" id="ARBA00022638"/>
    </source>
</evidence>
<keyword evidence="6" id="KW-0378">Hydrolase</keyword>
<dbReference type="SMART" id="SM00263">
    <property type="entry name" value="LYZ1"/>
    <property type="match status" value="1"/>
</dbReference>
<proteinExistence type="evidence at transcript level"/>
<accession>A0A6B9KZ72</accession>
<evidence type="ECO:0000256" key="2">
    <source>
        <dbReference type="ARBA" id="ARBA00010859"/>
    </source>
</evidence>
<dbReference type="GO" id="GO:0003796">
    <property type="term" value="F:lysozyme activity"/>
    <property type="evidence" value="ECO:0007669"/>
    <property type="project" value="UniProtKB-EC"/>
</dbReference>
<keyword evidence="8" id="KW-0732">Signal</keyword>
<dbReference type="SUPFAM" id="SSF53955">
    <property type="entry name" value="Lysozyme-like"/>
    <property type="match status" value="1"/>
</dbReference>
<dbReference type="PRINTS" id="PR00135">
    <property type="entry name" value="LYZLACT"/>
</dbReference>
<dbReference type="InterPro" id="IPR000974">
    <property type="entry name" value="Glyco_hydro_22_lys"/>
</dbReference>
<feature type="domain" description="Glycosyl hydrolases family 22 (GH22)" evidence="9">
    <location>
        <begin position="87"/>
        <end position="105"/>
    </location>
</feature>
<dbReference type="InterPro" id="IPR023346">
    <property type="entry name" value="Lysozyme-like_dom_sf"/>
</dbReference>
<dbReference type="GO" id="GO:0042742">
    <property type="term" value="P:defense response to bacterium"/>
    <property type="evidence" value="ECO:0007669"/>
    <property type="project" value="UniProtKB-KW"/>
</dbReference>
<protein>
    <recommendedName>
        <fullName evidence="3">lysozyme</fullName>
        <ecNumber evidence="3">3.2.1.17</ecNumber>
    </recommendedName>
</protein>
<keyword evidence="6" id="KW-0326">Glycosidase</keyword>
<evidence type="ECO:0000256" key="8">
    <source>
        <dbReference type="SAM" id="SignalP"/>
    </source>
</evidence>
<dbReference type="Pfam" id="PF00062">
    <property type="entry name" value="Lys"/>
    <property type="match status" value="1"/>
</dbReference>
<dbReference type="FunFam" id="1.10.530.10:FF:000001">
    <property type="entry name" value="Lysozyme C"/>
    <property type="match status" value="1"/>
</dbReference>
<dbReference type="Gene3D" id="1.10.530.10">
    <property type="match status" value="1"/>
</dbReference>
<dbReference type="PROSITE" id="PS00128">
    <property type="entry name" value="GLYCOSYL_HYDROL_F22_1"/>
    <property type="match status" value="1"/>
</dbReference>
<dbReference type="CDD" id="cd16899">
    <property type="entry name" value="LYZ_C_invert"/>
    <property type="match status" value="1"/>
</dbReference>
<dbReference type="GO" id="GO:0031640">
    <property type="term" value="P:killing of cells of another organism"/>
    <property type="evidence" value="ECO:0007669"/>
    <property type="project" value="UniProtKB-KW"/>
</dbReference>
<dbReference type="InterPro" id="IPR001916">
    <property type="entry name" value="Glyco_hydro_22"/>
</dbReference>
<evidence type="ECO:0000256" key="1">
    <source>
        <dbReference type="ARBA" id="ARBA00000632"/>
    </source>
</evidence>
<dbReference type="PANTHER" id="PTHR11407:SF63">
    <property type="entry name" value="LYSOZYME C"/>
    <property type="match status" value="1"/>
</dbReference>
<keyword evidence="4" id="KW-0081">Bacteriolytic enzyme</keyword>
<feature type="signal peptide" evidence="8">
    <location>
        <begin position="1"/>
        <end position="16"/>
    </location>
</feature>
<evidence type="ECO:0000256" key="5">
    <source>
        <dbReference type="ARBA" id="ARBA00023157"/>
    </source>
</evidence>
<evidence type="ECO:0000313" key="10">
    <source>
        <dbReference type="EMBL" id="QHB21521.1"/>
    </source>
</evidence>
<dbReference type="PANTHER" id="PTHR11407">
    <property type="entry name" value="LYSOZYME C"/>
    <property type="match status" value="1"/>
</dbReference>
<dbReference type="EMBL" id="MN208332">
    <property type="protein sequence ID" value="QHB21521.1"/>
    <property type="molecule type" value="mRNA"/>
</dbReference>
<comment type="similarity">
    <text evidence="2 7">Belongs to the glycosyl hydrolase 22 family.</text>
</comment>
<organism evidence="10">
    <name type="scientific">Platymeris rhadamanthus</name>
    <name type="common">Red spot assassin bug</name>
    <dbReference type="NCBI Taxonomy" id="1134088"/>
    <lineage>
        <taxon>Eukaryota</taxon>
        <taxon>Metazoa</taxon>
        <taxon>Ecdysozoa</taxon>
        <taxon>Arthropoda</taxon>
        <taxon>Hexapoda</taxon>
        <taxon>Insecta</taxon>
        <taxon>Pterygota</taxon>
        <taxon>Neoptera</taxon>
        <taxon>Paraneoptera</taxon>
        <taxon>Hemiptera</taxon>
        <taxon>Heteroptera</taxon>
        <taxon>Panheteroptera</taxon>
        <taxon>Cimicomorpha</taxon>
        <taxon>Reduviidae</taxon>
        <taxon>Platymeris</taxon>
    </lineage>
</organism>
<evidence type="ECO:0000256" key="7">
    <source>
        <dbReference type="RuleBase" id="RU004440"/>
    </source>
</evidence>
<dbReference type="PROSITE" id="PS51348">
    <property type="entry name" value="GLYCOSYL_HYDROL_F22_2"/>
    <property type="match status" value="1"/>
</dbReference>
<comment type="catalytic activity">
    <reaction evidence="1">
        <text>Hydrolysis of (1-&gt;4)-beta-linkages between N-acetylmuramic acid and N-acetyl-D-glucosamine residues in a peptidoglycan and between N-acetyl-D-glucosamine residues in chitodextrins.</text>
        <dbReference type="EC" id="3.2.1.17"/>
    </reaction>
</comment>
<evidence type="ECO:0000256" key="6">
    <source>
        <dbReference type="ARBA" id="ARBA00023295"/>
    </source>
</evidence>
<keyword evidence="5" id="KW-1015">Disulfide bond</keyword>
<feature type="chain" id="PRO_5025669844" description="lysozyme" evidence="8">
    <location>
        <begin position="17"/>
        <end position="138"/>
    </location>
</feature>
<evidence type="ECO:0000256" key="3">
    <source>
        <dbReference type="ARBA" id="ARBA00012732"/>
    </source>
</evidence>
<name>A0A6B9KZ72_PLARH</name>
<dbReference type="PRINTS" id="PR00137">
    <property type="entry name" value="LYSOZYME"/>
</dbReference>
<dbReference type="AlphaFoldDB" id="A0A6B9KZ72"/>
<sequence length="138" mass="15497">MKVAFILLFLFGLSQAKVFTRCGLAKELVAKGIPRGDIDNWVCLVESESSRNTKLKGGPNSNKSYDHGLFQINDRYWCKNGHKGGDCKVSCEDLRKDDITAAVKCALLIKKRQGFNAWYGWKNRCKNKSVPSVAHCLK</sequence>